<evidence type="ECO:0000313" key="6">
    <source>
        <dbReference type="Proteomes" id="UP000003973"/>
    </source>
</evidence>
<evidence type="ECO:0008006" key="7">
    <source>
        <dbReference type="Google" id="ProtNLM"/>
    </source>
</evidence>
<evidence type="ECO:0000313" key="5">
    <source>
        <dbReference type="EMBL" id="EEO26976.1"/>
    </source>
</evidence>
<keyword evidence="6" id="KW-1185">Reference proteome</keyword>
<protein>
    <recommendedName>
        <fullName evidence="7">Baseplate protein J-like domain-containing protein</fullName>
    </recommendedName>
</protein>
<feature type="domain" description="Baseplate J-like central" evidence="3">
    <location>
        <begin position="192"/>
        <end position="259"/>
    </location>
</feature>
<name>C3X190_9BURK</name>
<gene>
    <name evidence="5" type="ORF">OFAG_00129</name>
</gene>
<evidence type="ECO:0000259" key="3">
    <source>
        <dbReference type="Pfam" id="PF26078"/>
    </source>
</evidence>
<sequence>MAFDIPTKQTLINRIVNDVISRRGVDAVLRRSDDAVYSRVNAGAFNSLYGLAQNISKEINVATAVYTLDDKAGFWLPADPRREATAATGPISVTGRIGDKLGAGTEFIGVTSSHVYAVVADVVFDKTDMTVTVEAIEAGAGGNLAAGEMLMIGTPVGTVGTTAVSGGILGGADRETDEHLRERILERMRNPPKGGDDNDYKRWAKEVPGVTRVWVYPNEMGPGAVTIRFMRDGDVDPVPGETEIEKVYDHLYAVCPVTVRENLYVVAPLRDNVELNIVLYPDTDAVRSAIVASVTDFFACESEPGGTLYWSRLDEAISSAKGEYTHKLLSPDDDITAAKGHISMLGDITWS</sequence>
<comment type="caution">
    <text evidence="5">The sequence shown here is derived from an EMBL/GenBank/DDBJ whole genome shotgun (WGS) entry which is preliminary data.</text>
</comment>
<dbReference type="InterPro" id="IPR058531">
    <property type="entry name" value="Baseplate_J_M"/>
</dbReference>
<dbReference type="eggNOG" id="COG3299">
    <property type="taxonomic scope" value="Bacteria"/>
</dbReference>
<dbReference type="AlphaFoldDB" id="C3X190"/>
<organism evidence="5 6">
    <name type="scientific">Oxalobacter paraformigenes</name>
    <dbReference type="NCBI Taxonomy" id="556268"/>
    <lineage>
        <taxon>Bacteria</taxon>
        <taxon>Pseudomonadati</taxon>
        <taxon>Pseudomonadota</taxon>
        <taxon>Betaproteobacteria</taxon>
        <taxon>Burkholderiales</taxon>
        <taxon>Oxalobacteraceae</taxon>
        <taxon>Oxalobacter</taxon>
    </lineage>
</organism>
<evidence type="ECO:0000259" key="2">
    <source>
        <dbReference type="Pfam" id="PF04865"/>
    </source>
</evidence>
<accession>C3X190</accession>
<dbReference type="HOGENOM" id="CLU_039609_1_1_4"/>
<dbReference type="EMBL" id="ACDP02000029">
    <property type="protein sequence ID" value="EEO26976.1"/>
    <property type="molecule type" value="Genomic_DNA"/>
</dbReference>
<dbReference type="Pfam" id="PF26079">
    <property type="entry name" value="Baseplate_J_C"/>
    <property type="match status" value="1"/>
</dbReference>
<dbReference type="PANTHER" id="PTHR37829">
    <property type="entry name" value="PHAGE-LIKE ELEMENT PBSX PROTEIN XKDT"/>
    <property type="match status" value="1"/>
</dbReference>
<dbReference type="Pfam" id="PF26078">
    <property type="entry name" value="Baseplate_J_M"/>
    <property type="match status" value="1"/>
</dbReference>
<dbReference type="Pfam" id="PF04865">
    <property type="entry name" value="Baseplate_J"/>
    <property type="match status" value="1"/>
</dbReference>
<feature type="domain" description="Baseplate protein J-like barrel" evidence="2">
    <location>
        <begin position="92"/>
        <end position="163"/>
    </location>
</feature>
<proteinExistence type="inferred from homology"/>
<dbReference type="RefSeq" id="WP_005875705.1">
    <property type="nucleotide sequence ID" value="NZ_CABMNL010000001.1"/>
</dbReference>
<comment type="similarity">
    <text evidence="1">Belongs to the Mu gp47/PBSX XkdT family.</text>
</comment>
<dbReference type="InterPro" id="IPR058530">
    <property type="entry name" value="Baseplate_J-like_C"/>
</dbReference>
<evidence type="ECO:0000256" key="1">
    <source>
        <dbReference type="ARBA" id="ARBA00038087"/>
    </source>
</evidence>
<dbReference type="InterPro" id="IPR052399">
    <property type="entry name" value="Phage_Baseplate_Assmbl_Protein"/>
</dbReference>
<dbReference type="InterPro" id="IPR006949">
    <property type="entry name" value="Barrel_Baseplate_J-like"/>
</dbReference>
<dbReference type="Proteomes" id="UP000003973">
    <property type="component" value="Unassembled WGS sequence"/>
</dbReference>
<evidence type="ECO:0000259" key="4">
    <source>
        <dbReference type="Pfam" id="PF26079"/>
    </source>
</evidence>
<feature type="domain" description="Baseplate J-like C-terminal" evidence="4">
    <location>
        <begin position="272"/>
        <end position="351"/>
    </location>
</feature>
<reference evidence="5" key="1">
    <citation type="submission" date="2011-10" db="EMBL/GenBank/DDBJ databases">
        <title>The Genome Sequence of Oxalobacter formigenes HOxBLS.</title>
        <authorList>
            <consortium name="The Broad Institute Genome Sequencing Platform"/>
            <person name="Earl A."/>
            <person name="Ward D."/>
            <person name="Feldgarden M."/>
            <person name="Gevers D."/>
            <person name="Allison M.J."/>
            <person name="Humphrey S."/>
            <person name="Young S.K."/>
            <person name="Zeng Q."/>
            <person name="Gargeya S."/>
            <person name="Fitzgerald M."/>
            <person name="Haas B."/>
            <person name="Abouelleil A."/>
            <person name="Alvarado L."/>
            <person name="Arachchi H.M."/>
            <person name="Berlin A."/>
            <person name="Brown A."/>
            <person name="Chapman S.B."/>
            <person name="Chen Z."/>
            <person name="Dunbar C."/>
            <person name="Freedman E."/>
            <person name="Gearin G."/>
            <person name="Goldberg J."/>
            <person name="Griggs A."/>
            <person name="Gujja S."/>
            <person name="Heiman D."/>
            <person name="Howarth C."/>
            <person name="Larson L."/>
            <person name="Lui A."/>
            <person name="MacDonald P.J.P."/>
            <person name="Montmayeur A."/>
            <person name="Murphy C."/>
            <person name="Neiman D."/>
            <person name="Pearson M."/>
            <person name="Priest M."/>
            <person name="Roberts A."/>
            <person name="Saif S."/>
            <person name="Shea T."/>
            <person name="Shenoy N."/>
            <person name="Sisk P."/>
            <person name="Stolte C."/>
            <person name="Sykes S."/>
            <person name="Wortman J."/>
            <person name="Nusbaum C."/>
            <person name="Birren B."/>
        </authorList>
    </citation>
    <scope>NUCLEOTIDE SEQUENCE [LARGE SCALE GENOMIC DNA]</scope>
    <source>
        <strain evidence="5">HOxBLS</strain>
    </source>
</reference>
<dbReference type="PANTHER" id="PTHR37829:SF3">
    <property type="entry name" value="PROTEIN JAYE-RELATED"/>
    <property type="match status" value="1"/>
</dbReference>